<dbReference type="STRING" id="1117702.AQZ52_15945"/>
<evidence type="ECO:0000313" key="4">
    <source>
        <dbReference type="Proteomes" id="UP000058012"/>
    </source>
</evidence>
<dbReference type="Proteomes" id="UP000058012">
    <property type="component" value="Unassembled WGS sequence"/>
</dbReference>
<evidence type="ECO:0000313" key="3">
    <source>
        <dbReference type="EMBL" id="KUR70338.1"/>
    </source>
</evidence>
<organism evidence="3 4">
    <name type="scientific">Novosphingobium fuchskuhlense</name>
    <dbReference type="NCBI Taxonomy" id="1117702"/>
    <lineage>
        <taxon>Bacteria</taxon>
        <taxon>Pseudomonadati</taxon>
        <taxon>Pseudomonadota</taxon>
        <taxon>Alphaproteobacteria</taxon>
        <taxon>Sphingomonadales</taxon>
        <taxon>Sphingomonadaceae</taxon>
        <taxon>Novosphingobium</taxon>
    </lineage>
</organism>
<feature type="chain" id="PRO_5007174784" description="Thioredoxin-like fold domain-containing protein" evidence="1">
    <location>
        <begin position="26"/>
        <end position="232"/>
    </location>
</feature>
<dbReference type="EMBL" id="LLZS01000009">
    <property type="protein sequence ID" value="KUR70338.1"/>
    <property type="molecule type" value="Genomic_DNA"/>
</dbReference>
<evidence type="ECO:0000256" key="1">
    <source>
        <dbReference type="SAM" id="SignalP"/>
    </source>
</evidence>
<gene>
    <name evidence="3" type="ORF">AQZ52_15945</name>
</gene>
<reference evidence="3 4" key="1">
    <citation type="submission" date="2015-10" db="EMBL/GenBank/DDBJ databases">
        <title>Draft genome sequence of Novosphingobium fuchskuhlense DSM 25065 isolated from a surface water sample of the southwest basin of Lake Grosse Fuchskuhle.</title>
        <authorList>
            <person name="Ruckert C."/>
            <person name="Winkler A."/>
            <person name="Glaeser J."/>
            <person name="Grossart H.-P."/>
            <person name="Kalinowski J."/>
            <person name="Glaeser S."/>
        </authorList>
    </citation>
    <scope>NUCLEOTIDE SEQUENCE [LARGE SCALE GENOMIC DNA]</scope>
    <source>
        <strain evidence="3 4">FNE08-7</strain>
    </source>
</reference>
<proteinExistence type="predicted"/>
<keyword evidence="4" id="KW-1185">Reference proteome</keyword>
<evidence type="ECO:0000259" key="2">
    <source>
        <dbReference type="Pfam" id="PF13462"/>
    </source>
</evidence>
<dbReference type="SUPFAM" id="SSF52833">
    <property type="entry name" value="Thioredoxin-like"/>
    <property type="match status" value="1"/>
</dbReference>
<dbReference type="OrthoDB" id="9780147at2"/>
<feature type="domain" description="Thioredoxin-like fold" evidence="2">
    <location>
        <begin position="45"/>
        <end position="201"/>
    </location>
</feature>
<dbReference type="InterPro" id="IPR036249">
    <property type="entry name" value="Thioredoxin-like_sf"/>
</dbReference>
<dbReference type="Pfam" id="PF13462">
    <property type="entry name" value="Thioredoxin_4"/>
    <property type="match status" value="1"/>
</dbReference>
<dbReference type="Gene3D" id="3.40.30.10">
    <property type="entry name" value="Glutaredoxin"/>
    <property type="match status" value="1"/>
</dbReference>
<feature type="signal peptide" evidence="1">
    <location>
        <begin position="1"/>
        <end position="25"/>
    </location>
</feature>
<sequence>MSVSRLLKTMMAGAALLAAPMAASAQEDDQGGWHVATKVPPIGPGDRIHGPVRADISVIVWLDPECPYCKQFGTTAETAIDNARGKANLAVRLFPLPFHGPNAMFASLSALCVGEQGGDPAYYRYLDGWLARTATNGAGLPAEPGQGGDPAIALATAAGARDTAALASCTAAPATAERLNEEMRGAQRAGLAGTPSIAVRNNLSGRTIMVDGAVGADDLEAAIAYMGKQSAL</sequence>
<name>A0A124JTM4_9SPHN</name>
<protein>
    <recommendedName>
        <fullName evidence="2">Thioredoxin-like fold domain-containing protein</fullName>
    </recommendedName>
</protein>
<comment type="caution">
    <text evidence="3">The sequence shown here is derived from an EMBL/GenBank/DDBJ whole genome shotgun (WGS) entry which is preliminary data.</text>
</comment>
<keyword evidence="1" id="KW-0732">Signal</keyword>
<dbReference type="InterPro" id="IPR012336">
    <property type="entry name" value="Thioredoxin-like_fold"/>
</dbReference>
<accession>A0A124JTM4</accession>
<dbReference type="AlphaFoldDB" id="A0A124JTM4"/>